<evidence type="ECO:0000256" key="1">
    <source>
        <dbReference type="ARBA" id="ARBA00023239"/>
    </source>
</evidence>
<dbReference type="PANTHER" id="PTHR12128:SF72">
    <property type="entry name" value="DIHYDRODIPICOLINATE SYNTHASE"/>
    <property type="match status" value="1"/>
</dbReference>
<feature type="active site" description="Proton donor/acceptor" evidence="3">
    <location>
        <position position="135"/>
    </location>
</feature>
<organism evidence="5 6">
    <name type="scientific">Cohaesibacter celericrescens</name>
    <dbReference type="NCBI Taxonomy" id="2067669"/>
    <lineage>
        <taxon>Bacteria</taxon>
        <taxon>Pseudomonadati</taxon>
        <taxon>Pseudomonadota</taxon>
        <taxon>Alphaproteobacteria</taxon>
        <taxon>Hyphomicrobiales</taxon>
        <taxon>Cohaesibacteraceae</taxon>
    </lineage>
</organism>
<dbReference type="PANTHER" id="PTHR12128">
    <property type="entry name" value="DIHYDRODIPICOLINATE SYNTHASE"/>
    <property type="match status" value="1"/>
</dbReference>
<dbReference type="Gene3D" id="3.20.20.70">
    <property type="entry name" value="Aldolase class I"/>
    <property type="match status" value="1"/>
</dbReference>
<evidence type="ECO:0000256" key="3">
    <source>
        <dbReference type="PIRSR" id="PIRSR001365-1"/>
    </source>
</evidence>
<dbReference type="Proteomes" id="UP000234881">
    <property type="component" value="Unassembled WGS sequence"/>
</dbReference>
<dbReference type="PIRSF" id="PIRSF001365">
    <property type="entry name" value="DHDPS"/>
    <property type="match status" value="1"/>
</dbReference>
<feature type="active site" description="Schiff-base intermediate with substrate" evidence="3">
    <location>
        <position position="163"/>
    </location>
</feature>
<evidence type="ECO:0000313" key="5">
    <source>
        <dbReference type="EMBL" id="PLW76764.1"/>
    </source>
</evidence>
<dbReference type="PRINTS" id="PR00146">
    <property type="entry name" value="DHPICSNTHASE"/>
</dbReference>
<dbReference type="CDD" id="cd00408">
    <property type="entry name" value="DHDPS-like"/>
    <property type="match status" value="1"/>
</dbReference>
<evidence type="ECO:0000313" key="6">
    <source>
        <dbReference type="Proteomes" id="UP000234881"/>
    </source>
</evidence>
<comment type="caution">
    <text evidence="5">The sequence shown here is derived from an EMBL/GenBank/DDBJ whole genome shotgun (WGS) entry which is preliminary data.</text>
</comment>
<dbReference type="OrthoDB" id="9778880at2"/>
<accession>A0A2N5XQI7</accession>
<reference evidence="5 6" key="1">
    <citation type="submission" date="2018-01" db="EMBL/GenBank/DDBJ databases">
        <title>The draft genome sequence of Cohaesibacter sp. H1304.</title>
        <authorList>
            <person name="Wang N.-N."/>
            <person name="Du Z.-J."/>
        </authorList>
    </citation>
    <scope>NUCLEOTIDE SEQUENCE [LARGE SCALE GENOMIC DNA]</scope>
    <source>
        <strain evidence="5 6">H1304</strain>
    </source>
</reference>
<dbReference type="SUPFAM" id="SSF51569">
    <property type="entry name" value="Aldolase"/>
    <property type="match status" value="1"/>
</dbReference>
<dbReference type="EMBL" id="PKUQ01000022">
    <property type="protein sequence ID" value="PLW76764.1"/>
    <property type="molecule type" value="Genomic_DNA"/>
</dbReference>
<dbReference type="InterPro" id="IPR013785">
    <property type="entry name" value="Aldolase_TIM"/>
</dbReference>
<sequence length="301" mass="32844">MVKWQGVFPAVTTKFNDDMSLDYAGNVSHIAWQIDNGVDGVVVCGSLGEASTLEVDEKVQIVKAAKEASQDRIPVIATVSETATLRGLSFVDKAQKAGADGFMVLPGTLYHADSREAVAHYQTIADASDKPILIYNNPVGYRVDLGESELAELAKDPKFQAIKESSDDIRRTTTLRNRFGNRFSLMMGVDNLALESLMMGADGWIAGLVDAFPAETVAIYKLAKAGRWDEAREIYRWFVPLLELDVSTKLVQNIKLAGLVVGRCNDVVRMPRMPLAGADRDKVVGIVEKAIASRPTLPTDI</sequence>
<gene>
    <name evidence="5" type="ORF">C0081_11900</name>
</gene>
<keyword evidence="6" id="KW-1185">Reference proteome</keyword>
<feature type="binding site" evidence="4">
    <location>
        <position position="205"/>
    </location>
    <ligand>
        <name>pyruvate</name>
        <dbReference type="ChEBI" id="CHEBI:15361"/>
    </ligand>
</feature>
<protein>
    <submittedName>
        <fullName evidence="5">Dihydrodipicolinate synthase family protein</fullName>
    </submittedName>
</protein>
<keyword evidence="1 2" id="KW-0456">Lyase</keyword>
<evidence type="ECO:0000256" key="2">
    <source>
        <dbReference type="PIRNR" id="PIRNR001365"/>
    </source>
</evidence>
<dbReference type="GO" id="GO:0008840">
    <property type="term" value="F:4-hydroxy-tetrahydrodipicolinate synthase activity"/>
    <property type="evidence" value="ECO:0007669"/>
    <property type="project" value="TreeGrafter"/>
</dbReference>
<dbReference type="AlphaFoldDB" id="A0A2N5XQI7"/>
<name>A0A2N5XQI7_9HYPH</name>
<proteinExistence type="inferred from homology"/>
<dbReference type="SMART" id="SM01130">
    <property type="entry name" value="DHDPS"/>
    <property type="match status" value="1"/>
</dbReference>
<comment type="similarity">
    <text evidence="2">Belongs to the DapA family.</text>
</comment>
<evidence type="ECO:0000256" key="4">
    <source>
        <dbReference type="PIRSR" id="PIRSR001365-2"/>
    </source>
</evidence>
<dbReference type="InterPro" id="IPR002220">
    <property type="entry name" value="DapA-like"/>
</dbReference>
<dbReference type="Pfam" id="PF00701">
    <property type="entry name" value="DHDPS"/>
    <property type="match status" value="1"/>
</dbReference>
<dbReference type="RefSeq" id="WP_101534053.1">
    <property type="nucleotide sequence ID" value="NZ_PKUQ01000022.1"/>
</dbReference>